<gene>
    <name evidence="2" type="ordered locus">Cyan7822_2256</name>
</gene>
<dbReference type="PANTHER" id="PTHR35585:SF1">
    <property type="entry name" value="HHE DOMAIN PROTEIN (AFU_ORTHOLOGUE AFUA_4G00730)"/>
    <property type="match status" value="1"/>
</dbReference>
<accession>E0UEA9</accession>
<dbReference type="EMBL" id="CP002198">
    <property type="protein sequence ID" value="ADN14234.1"/>
    <property type="molecule type" value="Genomic_DNA"/>
</dbReference>
<dbReference type="PANTHER" id="PTHR35585">
    <property type="entry name" value="HHE DOMAIN PROTEIN (AFU_ORTHOLOGUE AFUA_4G00730)"/>
    <property type="match status" value="1"/>
</dbReference>
<dbReference type="PROSITE" id="PS50132">
    <property type="entry name" value="RGS"/>
    <property type="match status" value="1"/>
</dbReference>
<dbReference type="InterPro" id="IPR012312">
    <property type="entry name" value="Hemerythrin-like"/>
</dbReference>
<evidence type="ECO:0000313" key="2">
    <source>
        <dbReference type="EMBL" id="ADN14234.1"/>
    </source>
</evidence>
<dbReference type="Pfam" id="PF01814">
    <property type="entry name" value="Hemerythrin"/>
    <property type="match status" value="1"/>
</dbReference>
<reference evidence="3" key="1">
    <citation type="journal article" date="2011" name="MBio">
        <title>Novel metabolic attributes of the genus Cyanothece, comprising a group of unicellular nitrogen-fixing Cyanobacteria.</title>
        <authorList>
            <person name="Bandyopadhyay A."/>
            <person name="Elvitigala T."/>
            <person name="Welsh E."/>
            <person name="Stockel J."/>
            <person name="Liberton M."/>
            <person name="Min H."/>
            <person name="Sherman L.A."/>
            <person name="Pakrasi H.B."/>
        </authorList>
    </citation>
    <scope>NUCLEOTIDE SEQUENCE [LARGE SCALE GENOMIC DNA]</scope>
    <source>
        <strain evidence="3">PCC 7822</strain>
    </source>
</reference>
<dbReference type="Gene3D" id="1.20.120.520">
    <property type="entry name" value="nmb1532 protein domain like"/>
    <property type="match status" value="1"/>
</dbReference>
<proteinExistence type="predicted"/>
<dbReference type="InterPro" id="IPR016137">
    <property type="entry name" value="RGS"/>
</dbReference>
<dbReference type="RefSeq" id="WP_013322339.1">
    <property type="nucleotide sequence ID" value="NC_014501.1"/>
</dbReference>
<dbReference type="Proteomes" id="UP000008206">
    <property type="component" value="Chromosome"/>
</dbReference>
<evidence type="ECO:0000313" key="3">
    <source>
        <dbReference type="Proteomes" id="UP000008206"/>
    </source>
</evidence>
<evidence type="ECO:0000259" key="1">
    <source>
        <dbReference type="PROSITE" id="PS50132"/>
    </source>
</evidence>
<organism evidence="2 3">
    <name type="scientific">Gloeothece verrucosa (strain PCC 7822)</name>
    <name type="common">Cyanothece sp. (strain PCC 7822)</name>
    <dbReference type="NCBI Taxonomy" id="497965"/>
    <lineage>
        <taxon>Bacteria</taxon>
        <taxon>Bacillati</taxon>
        <taxon>Cyanobacteriota</taxon>
        <taxon>Cyanophyceae</taxon>
        <taxon>Oscillatoriophycideae</taxon>
        <taxon>Chroococcales</taxon>
        <taxon>Aphanothecaceae</taxon>
        <taxon>Gloeothece</taxon>
        <taxon>Gloeothece verrucosa</taxon>
    </lineage>
</organism>
<dbReference type="KEGG" id="cyj:Cyan7822_2256"/>
<feature type="domain" description="RGS" evidence="1">
    <location>
        <begin position="24"/>
        <end position="127"/>
    </location>
</feature>
<protein>
    <submittedName>
        <fullName evidence="2">Hemerythrin HHE cation binding domain protein</fullName>
    </submittedName>
</protein>
<sequence length="155" mass="18306">MAKVKNILDLIEEDHRKVEKLLQEIEKTKDPQKSQEIFKEIYKELNLHAQAEELVFYPAMQEYEETKQYIEEAEQEHISAEIILEQLTSISAEDSEFSTKIQDLKQQVKHHVEEEEKEIFAAVRQYIDEQELEQMGKKFQATKLRLAPNIEVAMA</sequence>
<dbReference type="STRING" id="497965.Cyan7822_2256"/>
<keyword evidence="3" id="KW-1185">Reference proteome</keyword>
<name>E0UEA9_GLOV7</name>
<dbReference type="AlphaFoldDB" id="E0UEA9"/>
<dbReference type="eggNOG" id="COG5592">
    <property type="taxonomic scope" value="Bacteria"/>
</dbReference>
<dbReference type="HOGENOM" id="CLU_079417_6_2_3"/>